<name>A0A8H7PFW5_MORIS</name>
<dbReference type="OrthoDB" id="204711at2759"/>
<keyword evidence="13" id="KW-1185">Reference proteome</keyword>
<evidence type="ECO:0000256" key="5">
    <source>
        <dbReference type="ARBA" id="ARBA00022737"/>
    </source>
</evidence>
<dbReference type="Proteomes" id="UP000654370">
    <property type="component" value="Unassembled WGS sequence"/>
</dbReference>
<evidence type="ECO:0000313" key="13">
    <source>
        <dbReference type="Proteomes" id="UP000654370"/>
    </source>
</evidence>
<feature type="repeat" description="Solcar" evidence="10">
    <location>
        <begin position="113"/>
        <end position="204"/>
    </location>
</feature>
<dbReference type="InterPro" id="IPR023395">
    <property type="entry name" value="MCP_dom_sf"/>
</dbReference>
<keyword evidence="9 10" id="KW-0472">Membrane</keyword>
<keyword evidence="4 10" id="KW-0812">Transmembrane</keyword>
<dbReference type="Gene3D" id="1.50.40.10">
    <property type="entry name" value="Mitochondrial carrier domain"/>
    <property type="match status" value="1"/>
</dbReference>
<reference evidence="12" key="1">
    <citation type="submission" date="2020-12" db="EMBL/GenBank/DDBJ databases">
        <title>Metabolic potential, ecology and presence of endohyphal bacteria is reflected in genomic diversity of Mucoromycotina.</title>
        <authorList>
            <person name="Muszewska A."/>
            <person name="Okrasinska A."/>
            <person name="Steczkiewicz K."/>
            <person name="Drgas O."/>
            <person name="Orlowska M."/>
            <person name="Perlinska-Lenart U."/>
            <person name="Aleksandrzak-Piekarczyk T."/>
            <person name="Szatraj K."/>
            <person name="Zielenkiewicz U."/>
            <person name="Pilsyk S."/>
            <person name="Malc E."/>
            <person name="Mieczkowski P."/>
            <person name="Kruszewska J.S."/>
            <person name="Biernat P."/>
            <person name="Pawlowska J."/>
        </authorList>
    </citation>
    <scope>NUCLEOTIDE SEQUENCE</scope>
    <source>
        <strain evidence="12">WA0000067209</strain>
    </source>
</reference>
<evidence type="ECO:0000256" key="10">
    <source>
        <dbReference type="PROSITE-ProRule" id="PRU00282"/>
    </source>
</evidence>
<keyword evidence="3 11" id="KW-0813">Transport</keyword>
<proteinExistence type="inferred from homology"/>
<dbReference type="PRINTS" id="PR00926">
    <property type="entry name" value="MITOCARRIER"/>
</dbReference>
<evidence type="ECO:0000256" key="2">
    <source>
        <dbReference type="ARBA" id="ARBA00006375"/>
    </source>
</evidence>
<dbReference type="InterPro" id="IPR002067">
    <property type="entry name" value="MCP"/>
</dbReference>
<keyword evidence="7" id="KW-1133">Transmembrane helix</keyword>
<evidence type="ECO:0000256" key="11">
    <source>
        <dbReference type="RuleBase" id="RU000488"/>
    </source>
</evidence>
<dbReference type="PROSITE" id="PS50920">
    <property type="entry name" value="SOLCAR"/>
    <property type="match status" value="3"/>
</dbReference>
<evidence type="ECO:0000256" key="1">
    <source>
        <dbReference type="ARBA" id="ARBA00004448"/>
    </source>
</evidence>
<sequence>MSKASDTKPKTLITHLVAGGSAGLVEACTCHPLDTIKVRMQLSKSGSRGTGGKRLGFFGVGAKIVKNESVWALYKGLGAVVSGIVPKMAIRFSSFEYYKSAMADAETHRVSTKATFLAGLGAGITEAVMVVTPMDVIKIRLQAQRHSMADPMDIPKYRNAGHAAYTIVKEEGVSALYKGVSLTALRQATNQAVNFTAYQEFKKACQAYQKLDELPSYQHLVLGGVSGAMGPMSNAPIDTIKTRIQKSNEPGSGWHRFKTVTTEIYAKEGWRAFYKGLTPRLLRVAPGQAVTFMVYEKVRSWLDQFNEKMDKGHGPIQAVIKVVEEKK</sequence>
<protein>
    <recommendedName>
        <fullName evidence="14">Succinate/fumarate mitochondrial transporter</fullName>
    </recommendedName>
</protein>
<organism evidence="12 13">
    <name type="scientific">Mortierella isabellina</name>
    <name type="common">Filamentous fungus</name>
    <name type="synonym">Umbelopsis isabellina</name>
    <dbReference type="NCBI Taxonomy" id="91625"/>
    <lineage>
        <taxon>Eukaryota</taxon>
        <taxon>Fungi</taxon>
        <taxon>Fungi incertae sedis</taxon>
        <taxon>Mucoromycota</taxon>
        <taxon>Mucoromycotina</taxon>
        <taxon>Umbelopsidomycetes</taxon>
        <taxon>Umbelopsidales</taxon>
        <taxon>Umbelopsidaceae</taxon>
        <taxon>Umbelopsis</taxon>
    </lineage>
</organism>
<dbReference type="PANTHER" id="PTHR45788:SF2">
    <property type="entry name" value="SUCCINATE_FUMARATE MITOCHONDRIAL TRANSPORTER"/>
    <property type="match status" value="1"/>
</dbReference>
<dbReference type="InterPro" id="IPR049563">
    <property type="entry name" value="TXTP-like"/>
</dbReference>
<comment type="caution">
    <text evidence="12">The sequence shown here is derived from an EMBL/GenBank/DDBJ whole genome shotgun (WGS) entry which is preliminary data.</text>
</comment>
<evidence type="ECO:0000256" key="6">
    <source>
        <dbReference type="ARBA" id="ARBA00022792"/>
    </source>
</evidence>
<dbReference type="Pfam" id="PF00153">
    <property type="entry name" value="Mito_carr"/>
    <property type="match status" value="3"/>
</dbReference>
<evidence type="ECO:0008006" key="14">
    <source>
        <dbReference type="Google" id="ProtNLM"/>
    </source>
</evidence>
<evidence type="ECO:0000256" key="4">
    <source>
        <dbReference type="ARBA" id="ARBA00022692"/>
    </source>
</evidence>
<keyword evidence="6" id="KW-0999">Mitochondrion inner membrane</keyword>
<keyword evidence="8" id="KW-0496">Mitochondrion</keyword>
<dbReference type="GO" id="GO:0005743">
    <property type="term" value="C:mitochondrial inner membrane"/>
    <property type="evidence" value="ECO:0007669"/>
    <property type="project" value="UniProtKB-SubCell"/>
</dbReference>
<dbReference type="FunFam" id="1.50.40.10:FF:000021">
    <property type="entry name" value="SFC1p Mitochondrial succinate-fumarate transporter"/>
    <property type="match status" value="1"/>
</dbReference>
<dbReference type="PANTHER" id="PTHR45788">
    <property type="entry name" value="SUCCINATE/FUMARATE MITOCHONDRIAL TRANSPORTER-RELATED"/>
    <property type="match status" value="1"/>
</dbReference>
<dbReference type="EMBL" id="JAEPQZ010000015">
    <property type="protein sequence ID" value="KAG2173207.1"/>
    <property type="molecule type" value="Genomic_DNA"/>
</dbReference>
<dbReference type="InterPro" id="IPR018108">
    <property type="entry name" value="MCP_transmembrane"/>
</dbReference>
<feature type="repeat" description="Solcar" evidence="10">
    <location>
        <begin position="10"/>
        <end position="101"/>
    </location>
</feature>
<comment type="subcellular location">
    <subcellularLocation>
        <location evidence="1">Mitochondrion inner membrane</location>
        <topology evidence="1">Multi-pass membrane protein</topology>
    </subcellularLocation>
</comment>
<keyword evidence="5" id="KW-0677">Repeat</keyword>
<accession>A0A8H7PFW5</accession>
<dbReference type="SUPFAM" id="SSF103506">
    <property type="entry name" value="Mitochondrial carrier"/>
    <property type="match status" value="1"/>
</dbReference>
<comment type="similarity">
    <text evidence="2 11">Belongs to the mitochondrial carrier (TC 2.A.29) family.</text>
</comment>
<dbReference type="AlphaFoldDB" id="A0A8H7PFW5"/>
<evidence type="ECO:0000256" key="7">
    <source>
        <dbReference type="ARBA" id="ARBA00022989"/>
    </source>
</evidence>
<feature type="repeat" description="Solcar" evidence="10">
    <location>
        <begin position="214"/>
        <end position="301"/>
    </location>
</feature>
<evidence type="ECO:0000313" key="12">
    <source>
        <dbReference type="EMBL" id="KAG2173207.1"/>
    </source>
</evidence>
<evidence type="ECO:0000256" key="8">
    <source>
        <dbReference type="ARBA" id="ARBA00023128"/>
    </source>
</evidence>
<evidence type="ECO:0000256" key="3">
    <source>
        <dbReference type="ARBA" id="ARBA00022448"/>
    </source>
</evidence>
<gene>
    <name evidence="12" type="ORF">INT43_004581</name>
</gene>
<dbReference type="GO" id="GO:0005469">
    <property type="term" value="F:succinate:fumarate antiporter activity"/>
    <property type="evidence" value="ECO:0007669"/>
    <property type="project" value="TreeGrafter"/>
</dbReference>
<evidence type="ECO:0000256" key="9">
    <source>
        <dbReference type="ARBA" id="ARBA00023136"/>
    </source>
</evidence>